<protein>
    <recommendedName>
        <fullName evidence="4">Yip1 domain-containing protein</fullName>
    </recommendedName>
</protein>
<feature type="transmembrane region" description="Helical" evidence="1">
    <location>
        <begin position="135"/>
        <end position="153"/>
    </location>
</feature>
<evidence type="ECO:0000313" key="3">
    <source>
        <dbReference type="Proteomes" id="UP000824037"/>
    </source>
</evidence>
<gene>
    <name evidence="2" type="ORF">H9815_06600</name>
</gene>
<accession>A0A9D2ED15</accession>
<feature type="transmembrane region" description="Helical" evidence="1">
    <location>
        <begin position="70"/>
        <end position="96"/>
    </location>
</feature>
<name>A0A9D2ED15_9MICO</name>
<dbReference type="EMBL" id="DXBY01000110">
    <property type="protein sequence ID" value="HIZ35429.1"/>
    <property type="molecule type" value="Genomic_DNA"/>
</dbReference>
<keyword evidence="1" id="KW-0812">Transmembrane</keyword>
<sequence length="219" mass="22747">MTVMDWFAEVLGAAGDVWSLRVPAALELGAQAMVPVAAGVAVLAGLATMLGHSVVFAINRVTGLRMAAGMTLGALYLAVLRAFTAVVIGLLALVVTRGAVDGVLLAVVYLLAMAPHLLGVLVFIPHFGLVIGRLLEVWTLVSLAALLVGVLGIGRVPAAAIALAAWLVSQLLSHLLAKPLALVSSRVWTLATGHETFITTQDILAGAPFVPLERQERPT</sequence>
<feature type="transmembrane region" description="Helical" evidence="1">
    <location>
        <begin position="36"/>
        <end position="58"/>
    </location>
</feature>
<evidence type="ECO:0000256" key="1">
    <source>
        <dbReference type="SAM" id="Phobius"/>
    </source>
</evidence>
<reference evidence="2" key="2">
    <citation type="submission" date="2021-04" db="EMBL/GenBank/DDBJ databases">
        <authorList>
            <person name="Gilroy R."/>
        </authorList>
    </citation>
    <scope>NUCLEOTIDE SEQUENCE</scope>
    <source>
        <strain evidence="2">ChiGjej4B4-7305</strain>
    </source>
</reference>
<dbReference type="Proteomes" id="UP000824037">
    <property type="component" value="Unassembled WGS sequence"/>
</dbReference>
<organism evidence="2 3">
    <name type="scientific">Candidatus Ruania gallistercoris</name>
    <dbReference type="NCBI Taxonomy" id="2838746"/>
    <lineage>
        <taxon>Bacteria</taxon>
        <taxon>Bacillati</taxon>
        <taxon>Actinomycetota</taxon>
        <taxon>Actinomycetes</taxon>
        <taxon>Micrococcales</taxon>
        <taxon>Ruaniaceae</taxon>
        <taxon>Ruania</taxon>
    </lineage>
</organism>
<evidence type="ECO:0000313" key="2">
    <source>
        <dbReference type="EMBL" id="HIZ35429.1"/>
    </source>
</evidence>
<dbReference type="AlphaFoldDB" id="A0A9D2ED15"/>
<keyword evidence="1" id="KW-1133">Transmembrane helix</keyword>
<evidence type="ECO:0008006" key="4">
    <source>
        <dbReference type="Google" id="ProtNLM"/>
    </source>
</evidence>
<comment type="caution">
    <text evidence="2">The sequence shown here is derived from an EMBL/GenBank/DDBJ whole genome shotgun (WGS) entry which is preliminary data.</text>
</comment>
<keyword evidence="1" id="KW-0472">Membrane</keyword>
<feature type="transmembrane region" description="Helical" evidence="1">
    <location>
        <begin position="102"/>
        <end position="123"/>
    </location>
</feature>
<reference evidence="2" key="1">
    <citation type="journal article" date="2021" name="PeerJ">
        <title>Extensive microbial diversity within the chicken gut microbiome revealed by metagenomics and culture.</title>
        <authorList>
            <person name="Gilroy R."/>
            <person name="Ravi A."/>
            <person name="Getino M."/>
            <person name="Pursley I."/>
            <person name="Horton D.L."/>
            <person name="Alikhan N.F."/>
            <person name="Baker D."/>
            <person name="Gharbi K."/>
            <person name="Hall N."/>
            <person name="Watson M."/>
            <person name="Adriaenssens E.M."/>
            <person name="Foster-Nyarko E."/>
            <person name="Jarju S."/>
            <person name="Secka A."/>
            <person name="Antonio M."/>
            <person name="Oren A."/>
            <person name="Chaudhuri R.R."/>
            <person name="La Ragione R."/>
            <person name="Hildebrand F."/>
            <person name="Pallen M.J."/>
        </authorList>
    </citation>
    <scope>NUCLEOTIDE SEQUENCE</scope>
    <source>
        <strain evidence="2">ChiGjej4B4-7305</strain>
    </source>
</reference>
<proteinExistence type="predicted"/>